<dbReference type="InterPro" id="IPR029058">
    <property type="entry name" value="AB_hydrolase_fold"/>
</dbReference>
<evidence type="ECO:0000256" key="4">
    <source>
        <dbReference type="ARBA" id="ARBA00022752"/>
    </source>
</evidence>
<dbReference type="Pfam" id="PF00561">
    <property type="entry name" value="Abhydrolase_1"/>
    <property type="match status" value="1"/>
</dbReference>
<evidence type="ECO:0000256" key="1">
    <source>
        <dbReference type="ARBA" id="ARBA00004683"/>
    </source>
</evidence>
<evidence type="ECO:0000256" key="3">
    <source>
        <dbReference type="ARBA" id="ARBA00022679"/>
    </source>
</evidence>
<evidence type="ECO:0000259" key="7">
    <source>
        <dbReference type="Pfam" id="PF00561"/>
    </source>
</evidence>
<dbReference type="InterPro" id="IPR000073">
    <property type="entry name" value="AB_hydrolase_1"/>
</dbReference>
<dbReference type="InterPro" id="IPR051321">
    <property type="entry name" value="PHA/PHB_synthase"/>
</dbReference>
<evidence type="ECO:0000313" key="9">
    <source>
        <dbReference type="Proteomes" id="UP000426444"/>
    </source>
</evidence>
<keyword evidence="9" id="KW-1185">Reference proteome</keyword>
<dbReference type="InterPro" id="IPR010125">
    <property type="entry name" value="PHA_synth_III_C"/>
</dbReference>
<dbReference type="AlphaFoldDB" id="A0A6I6DER4"/>
<reference evidence="9" key="1">
    <citation type="journal article" date="2019" name="Microbiology">
        <title>Complete Genome Sequence of an Uncultured Bacterium of the Candidate Phylum Bipolaricaulota.</title>
        <authorList>
            <person name="Kadnikov V.V."/>
            <person name="Mardanov A.V."/>
            <person name="Beletsky A.V."/>
            <person name="Frank Y.A."/>
            <person name="Karnachuk O.V."/>
            <person name="Ravin N.V."/>
        </authorList>
    </citation>
    <scope>NUCLEOTIDE SEQUENCE [LARGE SCALE GENOMIC DNA]</scope>
</reference>
<dbReference type="GO" id="GO:0042619">
    <property type="term" value="P:poly-hydroxybutyrate biosynthetic process"/>
    <property type="evidence" value="ECO:0007669"/>
    <property type="project" value="UniProtKB-KW"/>
</dbReference>
<dbReference type="PANTHER" id="PTHR36837">
    <property type="entry name" value="POLY(3-HYDROXYALKANOATE) POLYMERASE SUBUNIT PHAC"/>
    <property type="match status" value="1"/>
</dbReference>
<protein>
    <recommendedName>
        <fullName evidence="2">Poly(3-hydroxyalkanoate) polymerase subunit PhaC</fullName>
    </recommendedName>
    <alternativeName>
        <fullName evidence="6">PHB synthase subunit PhaC</fullName>
    </alternativeName>
</protein>
<dbReference type="Proteomes" id="UP000426444">
    <property type="component" value="Chromosome"/>
</dbReference>
<dbReference type="PANTHER" id="PTHR36837:SF2">
    <property type="entry name" value="POLY(3-HYDROXYALKANOATE) POLYMERASE SUBUNIT PHAC"/>
    <property type="match status" value="1"/>
</dbReference>
<keyword evidence="4" id="KW-0583">PHB biosynthesis</keyword>
<sequence>MKKNMFLSGSASEVGEKLQSNYDRMLESTHQWAEMLAFEPDPQTGMTPKDIVWRKNKAKLYRYVTPNGVKHKKPILMVYALINKAYILDLTPGMSLVEHLVEQGFDVYLLDWGDFYWEDRNMTYADIVFDYVARAVKKVCQFSNTDELSVLGYCMGGTISTMYASLFPSPKISNLIFLAAPIDFEDGGLSSVWINGEGFDADKITDTFELIPRTFIDNGVKLLNPVNNYLGTYTRLWKMIDEDLPVKSWKVLNKWVNDNTNFPGEAYRQWIKDFYQENKLIKNEVVLRGHRVDLNNINSSLLILSGEKDHLVLPHQTKAAIDYIPSDDKTYLEYPIGHGGLVFGGVAKKQVYPTISNWLKERS</sequence>
<dbReference type="OrthoDB" id="9767934at2"/>
<dbReference type="Gene3D" id="3.40.50.1820">
    <property type="entry name" value="alpha/beta hydrolase"/>
    <property type="match status" value="1"/>
</dbReference>
<keyword evidence="5" id="KW-0012">Acyltransferase</keyword>
<evidence type="ECO:0000256" key="5">
    <source>
        <dbReference type="ARBA" id="ARBA00023315"/>
    </source>
</evidence>
<evidence type="ECO:0000256" key="2">
    <source>
        <dbReference type="ARBA" id="ARBA00019065"/>
    </source>
</evidence>
<evidence type="ECO:0000313" key="8">
    <source>
        <dbReference type="EMBL" id="QGT99627.1"/>
    </source>
</evidence>
<dbReference type="RefSeq" id="WP_156203505.1">
    <property type="nucleotide sequence ID" value="NZ_CP046457.1"/>
</dbReference>
<dbReference type="NCBIfam" id="TIGR01836">
    <property type="entry name" value="PHA_synth_III_C"/>
    <property type="match status" value="1"/>
</dbReference>
<comment type="pathway">
    <text evidence="1">Biopolymer metabolism; poly-(R)-3-hydroxybutanoate biosynthesis.</text>
</comment>
<dbReference type="EMBL" id="CP046457">
    <property type="protein sequence ID" value="QGT99627.1"/>
    <property type="molecule type" value="Genomic_DNA"/>
</dbReference>
<organism evidence="8 9">
    <name type="scientific">Candidatus Syntrophocurvum alkaliphilum</name>
    <dbReference type="NCBI Taxonomy" id="2293317"/>
    <lineage>
        <taxon>Bacteria</taxon>
        <taxon>Bacillati</taxon>
        <taxon>Bacillota</taxon>
        <taxon>Clostridia</taxon>
        <taxon>Eubacteriales</taxon>
        <taxon>Syntrophomonadaceae</taxon>
        <taxon>Candidatus Syntrophocurvum</taxon>
    </lineage>
</organism>
<proteinExistence type="predicted"/>
<dbReference type="GO" id="GO:0016746">
    <property type="term" value="F:acyltransferase activity"/>
    <property type="evidence" value="ECO:0007669"/>
    <property type="project" value="UniProtKB-KW"/>
</dbReference>
<name>A0A6I6DER4_9FIRM</name>
<evidence type="ECO:0000256" key="6">
    <source>
        <dbReference type="ARBA" id="ARBA00033356"/>
    </source>
</evidence>
<dbReference type="SUPFAM" id="SSF53474">
    <property type="entry name" value="alpha/beta-Hydrolases"/>
    <property type="match status" value="1"/>
</dbReference>
<dbReference type="UniPathway" id="UPA00917"/>
<feature type="domain" description="AB hydrolase-1" evidence="7">
    <location>
        <begin position="76"/>
        <end position="338"/>
    </location>
</feature>
<accession>A0A6I6DER4</accession>
<dbReference type="KEGG" id="salq:SYNTR_1034"/>
<keyword evidence="3" id="KW-0808">Transferase</keyword>
<gene>
    <name evidence="8" type="ORF">SYNTR_1034</name>
</gene>